<dbReference type="EMBL" id="MNCJ02000321">
    <property type="protein sequence ID" value="KAF5802323.1"/>
    <property type="molecule type" value="Genomic_DNA"/>
</dbReference>
<reference evidence="1" key="1">
    <citation type="journal article" date="2017" name="Nature">
        <title>The sunflower genome provides insights into oil metabolism, flowering and Asterid evolution.</title>
        <authorList>
            <person name="Badouin H."/>
            <person name="Gouzy J."/>
            <person name="Grassa C.J."/>
            <person name="Murat F."/>
            <person name="Staton S.E."/>
            <person name="Cottret L."/>
            <person name="Lelandais-Briere C."/>
            <person name="Owens G.L."/>
            <person name="Carrere S."/>
            <person name="Mayjonade B."/>
            <person name="Legrand L."/>
            <person name="Gill N."/>
            <person name="Kane N.C."/>
            <person name="Bowers J.E."/>
            <person name="Hubner S."/>
            <person name="Bellec A."/>
            <person name="Berard A."/>
            <person name="Berges H."/>
            <person name="Blanchet N."/>
            <person name="Boniface M.C."/>
            <person name="Brunel D."/>
            <person name="Catrice O."/>
            <person name="Chaidir N."/>
            <person name="Claudel C."/>
            <person name="Donnadieu C."/>
            <person name="Faraut T."/>
            <person name="Fievet G."/>
            <person name="Helmstetter N."/>
            <person name="King M."/>
            <person name="Knapp S.J."/>
            <person name="Lai Z."/>
            <person name="Le Paslier M.C."/>
            <person name="Lippi Y."/>
            <person name="Lorenzon L."/>
            <person name="Mandel J.R."/>
            <person name="Marage G."/>
            <person name="Marchand G."/>
            <person name="Marquand E."/>
            <person name="Bret-Mestries E."/>
            <person name="Morien E."/>
            <person name="Nambeesan S."/>
            <person name="Nguyen T."/>
            <person name="Pegot-Espagnet P."/>
            <person name="Pouilly N."/>
            <person name="Raftis F."/>
            <person name="Sallet E."/>
            <person name="Schiex T."/>
            <person name="Thomas J."/>
            <person name="Vandecasteele C."/>
            <person name="Vares D."/>
            <person name="Vear F."/>
            <person name="Vautrin S."/>
            <person name="Crespi M."/>
            <person name="Mangin B."/>
            <person name="Burke J.M."/>
            <person name="Salse J."/>
            <person name="Munos S."/>
            <person name="Vincourt P."/>
            <person name="Rieseberg L.H."/>
            <person name="Langlade N.B."/>
        </authorList>
    </citation>
    <scope>NUCLEOTIDE SEQUENCE</scope>
    <source>
        <tissue evidence="1">Leaves</tissue>
    </source>
</reference>
<dbReference type="Proteomes" id="UP000215914">
    <property type="component" value="Unassembled WGS sequence"/>
</dbReference>
<sequence>MFHPFESTYVTRKMMIECRINIPNSCPLSAVGAGDNHFIVAVNIFFFPSDPNINSLF</sequence>
<accession>A0A9K3ISU4</accession>
<dbReference type="AlphaFoldDB" id="A0A9K3ISU4"/>
<proteinExistence type="predicted"/>
<organism evidence="1 2">
    <name type="scientific">Helianthus annuus</name>
    <name type="common">Common sunflower</name>
    <dbReference type="NCBI Taxonomy" id="4232"/>
    <lineage>
        <taxon>Eukaryota</taxon>
        <taxon>Viridiplantae</taxon>
        <taxon>Streptophyta</taxon>
        <taxon>Embryophyta</taxon>
        <taxon>Tracheophyta</taxon>
        <taxon>Spermatophyta</taxon>
        <taxon>Magnoliopsida</taxon>
        <taxon>eudicotyledons</taxon>
        <taxon>Gunneridae</taxon>
        <taxon>Pentapetalae</taxon>
        <taxon>asterids</taxon>
        <taxon>campanulids</taxon>
        <taxon>Asterales</taxon>
        <taxon>Asteraceae</taxon>
        <taxon>Asteroideae</taxon>
        <taxon>Heliantheae alliance</taxon>
        <taxon>Heliantheae</taxon>
        <taxon>Helianthus</taxon>
    </lineage>
</organism>
<keyword evidence="2" id="KW-1185">Reference proteome</keyword>
<evidence type="ECO:0000313" key="2">
    <source>
        <dbReference type="Proteomes" id="UP000215914"/>
    </source>
</evidence>
<comment type="caution">
    <text evidence="1">The sequence shown here is derived from an EMBL/GenBank/DDBJ whole genome shotgun (WGS) entry which is preliminary data.</text>
</comment>
<evidence type="ECO:0000313" key="1">
    <source>
        <dbReference type="EMBL" id="KAF5802323.1"/>
    </source>
</evidence>
<name>A0A9K3ISU4_HELAN</name>
<protein>
    <submittedName>
        <fullName evidence="1">Uncharacterized protein</fullName>
    </submittedName>
</protein>
<reference evidence="1" key="2">
    <citation type="submission" date="2020-06" db="EMBL/GenBank/DDBJ databases">
        <title>Helianthus annuus Genome sequencing and assembly Release 2.</title>
        <authorList>
            <person name="Gouzy J."/>
            <person name="Langlade N."/>
            <person name="Munos S."/>
        </authorList>
    </citation>
    <scope>NUCLEOTIDE SEQUENCE</scope>
    <source>
        <tissue evidence="1">Leaves</tissue>
    </source>
</reference>
<dbReference type="Gramene" id="mRNA:HanXRQr2_Chr06g0258231">
    <property type="protein sequence ID" value="CDS:HanXRQr2_Chr06g0258231.1"/>
    <property type="gene ID" value="HanXRQr2_Chr06g0258231"/>
</dbReference>
<gene>
    <name evidence="1" type="ORF">HanXRQr2_Chr06g0258231</name>
</gene>